<comment type="similarity">
    <text evidence="6">Belongs to the class V-like SAM-binding methyltransferase superfamily. Histone-lysine methyltransferase family. SETD6 subfamily.</text>
</comment>
<dbReference type="PROSITE" id="PS50280">
    <property type="entry name" value="SET"/>
    <property type="match status" value="1"/>
</dbReference>
<evidence type="ECO:0000313" key="10">
    <source>
        <dbReference type="Proteomes" id="UP000467700"/>
    </source>
</evidence>
<feature type="domain" description="SET" evidence="8">
    <location>
        <begin position="1"/>
        <end position="278"/>
    </location>
</feature>
<dbReference type="PANTHER" id="PTHR13271">
    <property type="entry name" value="UNCHARACTERIZED PUTATIVE METHYLTRANSFERASE"/>
    <property type="match status" value="1"/>
</dbReference>
<keyword evidence="2 6" id="KW-0489">Methyltransferase</keyword>
<comment type="function">
    <text evidence="6">S-adenosyl-L-methionine-dependent protein-lysine N-methyltransferase that monomethylates 60S ribosomal protein L42.</text>
</comment>
<dbReference type="InterPro" id="IPR050600">
    <property type="entry name" value="SETD3_SETD6_MTase"/>
</dbReference>
<dbReference type="OrthoDB" id="341421at2759"/>
<dbReference type="SUPFAM" id="SSF82199">
    <property type="entry name" value="SET domain"/>
    <property type="match status" value="1"/>
</dbReference>
<dbReference type="Proteomes" id="UP000467700">
    <property type="component" value="Unassembled WGS sequence"/>
</dbReference>
<dbReference type="Gene3D" id="3.90.1420.10">
    <property type="entry name" value="Rubisco LSMT, substrate-binding domain"/>
    <property type="match status" value="1"/>
</dbReference>
<dbReference type="EC" id="2.1.1.-" evidence="6"/>
<name>A0A8S0VR07_CYCAE</name>
<evidence type="ECO:0000256" key="6">
    <source>
        <dbReference type="PIRNR" id="PIRNR011771"/>
    </source>
</evidence>
<protein>
    <recommendedName>
        <fullName evidence="6">Ribosomal lysine N-methyltransferase 4</fullName>
        <ecNumber evidence="6">2.1.1.-</ecNumber>
    </recommendedName>
</protein>
<dbReference type="InterPro" id="IPR044430">
    <property type="entry name" value="SETD6_SET"/>
</dbReference>
<dbReference type="EMBL" id="CACVBS010000034">
    <property type="protein sequence ID" value="CAA7261815.1"/>
    <property type="molecule type" value="Genomic_DNA"/>
</dbReference>
<dbReference type="InterPro" id="IPR015353">
    <property type="entry name" value="Rubisco_LSMT_subst-bd"/>
</dbReference>
<reference evidence="9 10" key="1">
    <citation type="submission" date="2020-01" db="EMBL/GenBank/DDBJ databases">
        <authorList>
            <person name="Gupta K D."/>
        </authorList>
    </citation>
    <scope>NUCLEOTIDE SEQUENCE [LARGE SCALE GENOMIC DNA]</scope>
</reference>
<feature type="compositionally biased region" description="Basic and acidic residues" evidence="7">
    <location>
        <begin position="203"/>
        <end position="214"/>
    </location>
</feature>
<dbReference type="SUPFAM" id="SSF81822">
    <property type="entry name" value="RuBisCo LSMT C-terminal, substrate-binding domain"/>
    <property type="match status" value="1"/>
</dbReference>
<feature type="compositionally biased region" description="Acidic residues" evidence="7">
    <location>
        <begin position="215"/>
        <end position="230"/>
    </location>
</feature>
<organism evidence="9 10">
    <name type="scientific">Cyclocybe aegerita</name>
    <name type="common">Black poplar mushroom</name>
    <name type="synonym">Agrocybe aegerita</name>
    <dbReference type="NCBI Taxonomy" id="1973307"/>
    <lineage>
        <taxon>Eukaryota</taxon>
        <taxon>Fungi</taxon>
        <taxon>Dikarya</taxon>
        <taxon>Basidiomycota</taxon>
        <taxon>Agaricomycotina</taxon>
        <taxon>Agaricomycetes</taxon>
        <taxon>Agaricomycetidae</taxon>
        <taxon>Agaricales</taxon>
        <taxon>Agaricineae</taxon>
        <taxon>Bolbitiaceae</taxon>
        <taxon>Cyclocybe</taxon>
    </lineage>
</organism>
<evidence type="ECO:0000313" key="9">
    <source>
        <dbReference type="EMBL" id="CAA7261815.1"/>
    </source>
</evidence>
<dbReference type="GO" id="GO:0032259">
    <property type="term" value="P:methylation"/>
    <property type="evidence" value="ECO:0007669"/>
    <property type="project" value="UniProtKB-KW"/>
</dbReference>
<keyword evidence="5 6" id="KW-0539">Nucleus</keyword>
<dbReference type="InterPro" id="IPR011383">
    <property type="entry name" value="N-lys_methylase_SETD6"/>
</dbReference>
<feature type="region of interest" description="Disordered" evidence="7">
    <location>
        <begin position="466"/>
        <end position="504"/>
    </location>
</feature>
<feature type="compositionally biased region" description="Basic and acidic residues" evidence="7">
    <location>
        <begin position="485"/>
        <end position="497"/>
    </location>
</feature>
<dbReference type="InterPro" id="IPR046341">
    <property type="entry name" value="SET_dom_sf"/>
</dbReference>
<sequence>MDVIQFPPSEGGRGAVALKDIPEGHTVFEIPRSLVLSTRTSTLPQRFGGNAWKKAMLHQGWSGLILCMMWEAAQGSHSKWSAYFDSLPTSFDTPMFWNDEDLTELKGTSVVDKLGKDQAEKDFTEKILPAVQSRPDLFNSQDIPTKYTLETYHLMGTRISSRSFTLEKAEEEVEHHDADDPAENEAANTSMGSAMDVDGPPSLDHEQGDEHPDHQEEEEGNNEEEEEDSTEVVMIPLADILNARYRTENVKLFYEPNCLKMVSTKPIKAGEQIWNTYGDLPNAELLRGFGHVDYLPLAGTDNKFGNPGDVVEVRADLFVQCALEVHPEHVKEAESELIERIDWWLEEGGDDVFVLEIDPDSSELEIPPPMLSFTRLILFQAEWERAKSKSKPPKPTMDMQTLSVLVAVLERRLQAYDTSLEADESILNTRLDALSLNKRHALIVRVGEKRILQAYRDKVGHLLDEARMKEAGASSGKSSGKGKRQREADDSEKDGGRRIKRQVR</sequence>
<evidence type="ECO:0000259" key="8">
    <source>
        <dbReference type="PROSITE" id="PS50280"/>
    </source>
</evidence>
<evidence type="ECO:0000256" key="2">
    <source>
        <dbReference type="ARBA" id="ARBA00022603"/>
    </source>
</evidence>
<evidence type="ECO:0000256" key="5">
    <source>
        <dbReference type="ARBA" id="ARBA00023242"/>
    </source>
</evidence>
<keyword evidence="4 6" id="KW-0949">S-adenosyl-L-methionine</keyword>
<comment type="subcellular location">
    <subcellularLocation>
        <location evidence="1 6">Nucleus</location>
    </subcellularLocation>
</comment>
<dbReference type="AlphaFoldDB" id="A0A8S0VR07"/>
<proteinExistence type="inferred from homology"/>
<evidence type="ECO:0000256" key="7">
    <source>
        <dbReference type="SAM" id="MobiDB-lite"/>
    </source>
</evidence>
<accession>A0A8S0VR07</accession>
<dbReference type="GO" id="GO:0005634">
    <property type="term" value="C:nucleus"/>
    <property type="evidence" value="ECO:0007669"/>
    <property type="project" value="UniProtKB-SubCell"/>
</dbReference>
<feature type="compositionally biased region" description="Basic and acidic residues" evidence="7">
    <location>
        <begin position="166"/>
        <end position="179"/>
    </location>
</feature>
<evidence type="ECO:0000256" key="1">
    <source>
        <dbReference type="ARBA" id="ARBA00004123"/>
    </source>
</evidence>
<feature type="region of interest" description="Disordered" evidence="7">
    <location>
        <begin position="166"/>
        <end position="232"/>
    </location>
</feature>
<dbReference type="GO" id="GO:0016279">
    <property type="term" value="F:protein-lysine N-methyltransferase activity"/>
    <property type="evidence" value="ECO:0007669"/>
    <property type="project" value="UniProtKB-UniRule"/>
</dbReference>
<evidence type="ECO:0000256" key="3">
    <source>
        <dbReference type="ARBA" id="ARBA00022679"/>
    </source>
</evidence>
<gene>
    <name evidence="9" type="ORF">AAE3_LOCUS3986</name>
</gene>
<dbReference type="Pfam" id="PF00856">
    <property type="entry name" value="SET"/>
    <property type="match status" value="1"/>
</dbReference>
<comment type="caution">
    <text evidence="9">The sequence shown here is derived from an EMBL/GenBank/DDBJ whole genome shotgun (WGS) entry which is preliminary data.</text>
</comment>
<dbReference type="PANTHER" id="PTHR13271:SF34">
    <property type="entry name" value="N-LYSINE METHYLTRANSFERASE SETD6"/>
    <property type="match status" value="1"/>
</dbReference>
<keyword evidence="3 6" id="KW-0808">Transferase</keyword>
<dbReference type="InterPro" id="IPR036464">
    <property type="entry name" value="Rubisco_LSMT_subst-bd_sf"/>
</dbReference>
<dbReference type="CDD" id="cd19178">
    <property type="entry name" value="SET_SETD6"/>
    <property type="match status" value="1"/>
</dbReference>
<dbReference type="Pfam" id="PF09273">
    <property type="entry name" value="Rubis-subs-bind"/>
    <property type="match status" value="1"/>
</dbReference>
<dbReference type="InterPro" id="IPR001214">
    <property type="entry name" value="SET_dom"/>
</dbReference>
<keyword evidence="10" id="KW-1185">Reference proteome</keyword>
<evidence type="ECO:0000256" key="4">
    <source>
        <dbReference type="ARBA" id="ARBA00022691"/>
    </source>
</evidence>
<dbReference type="Gene3D" id="3.90.1410.10">
    <property type="entry name" value="set domain protein methyltransferase, domain 1"/>
    <property type="match status" value="2"/>
</dbReference>
<dbReference type="PIRSF" id="PIRSF011771">
    <property type="entry name" value="RMS1_SET"/>
    <property type="match status" value="1"/>
</dbReference>